<sequence length="53" mass="6137">MSSHRAERLDCDSHACRYHTFPSPIISLSSEQTVDAYLKWISGTFWPERPDNP</sequence>
<keyword evidence="2" id="KW-1185">Reference proteome</keyword>
<gene>
    <name evidence="1" type="ORF">PXEA_LOCUS15612</name>
</gene>
<evidence type="ECO:0000313" key="1">
    <source>
        <dbReference type="EMBL" id="VEL22172.1"/>
    </source>
</evidence>
<organism evidence="1 2">
    <name type="scientific">Protopolystoma xenopodis</name>
    <dbReference type="NCBI Taxonomy" id="117903"/>
    <lineage>
        <taxon>Eukaryota</taxon>
        <taxon>Metazoa</taxon>
        <taxon>Spiralia</taxon>
        <taxon>Lophotrochozoa</taxon>
        <taxon>Platyhelminthes</taxon>
        <taxon>Monogenea</taxon>
        <taxon>Polyopisthocotylea</taxon>
        <taxon>Polystomatidea</taxon>
        <taxon>Polystomatidae</taxon>
        <taxon>Protopolystoma</taxon>
    </lineage>
</organism>
<accession>A0A448WWS0</accession>
<proteinExistence type="predicted"/>
<dbReference type="AlphaFoldDB" id="A0A448WWS0"/>
<dbReference type="EMBL" id="CAAALY010055023">
    <property type="protein sequence ID" value="VEL22172.1"/>
    <property type="molecule type" value="Genomic_DNA"/>
</dbReference>
<comment type="caution">
    <text evidence="1">The sequence shown here is derived from an EMBL/GenBank/DDBJ whole genome shotgun (WGS) entry which is preliminary data.</text>
</comment>
<protein>
    <submittedName>
        <fullName evidence="1">Uncharacterized protein</fullName>
    </submittedName>
</protein>
<evidence type="ECO:0000313" key="2">
    <source>
        <dbReference type="Proteomes" id="UP000784294"/>
    </source>
</evidence>
<name>A0A448WWS0_9PLAT</name>
<reference evidence="1" key="1">
    <citation type="submission" date="2018-11" db="EMBL/GenBank/DDBJ databases">
        <authorList>
            <consortium name="Pathogen Informatics"/>
        </authorList>
    </citation>
    <scope>NUCLEOTIDE SEQUENCE</scope>
</reference>
<dbReference type="Proteomes" id="UP000784294">
    <property type="component" value="Unassembled WGS sequence"/>
</dbReference>